<feature type="transmembrane region" description="Helical" evidence="1">
    <location>
        <begin position="26"/>
        <end position="43"/>
    </location>
</feature>
<name>D3G0X4_ALKPO</name>
<evidence type="ECO:0000256" key="1">
    <source>
        <dbReference type="SAM" id="Phobius"/>
    </source>
</evidence>
<proteinExistence type="predicted"/>
<keyword evidence="1" id="KW-0812">Transmembrane</keyword>
<keyword evidence="2" id="KW-0614">Plasmid</keyword>
<gene>
    <name evidence="2" type="ordered locus">BpOF4_20004</name>
</gene>
<protein>
    <submittedName>
        <fullName evidence="2">Uncharacterized protein</fullName>
    </submittedName>
</protein>
<dbReference type="EMBL" id="CP001879">
    <property type="protein sequence ID" value="ADC52000.1"/>
    <property type="molecule type" value="Genomic_DNA"/>
</dbReference>
<evidence type="ECO:0000313" key="3">
    <source>
        <dbReference type="Proteomes" id="UP000001544"/>
    </source>
</evidence>
<reference evidence="2 3" key="1">
    <citation type="journal article" date="2011" name="Environ. Microbiol.">
        <title>Genome of alkaliphilic Bacillus pseudofirmus OF4 reveals adaptations that support the ability to grow in an external pH range from 7.5 to 11.4.</title>
        <authorList>
            <person name="Janto B."/>
            <person name="Ahmed A."/>
            <person name="Ito M."/>
            <person name="Liu J."/>
            <person name="Hicks D.B."/>
            <person name="Pagni S."/>
            <person name="Fackelmayer O.J."/>
            <person name="Smith T.A."/>
            <person name="Earl J."/>
            <person name="Elbourne L.D."/>
            <person name="Hassan K."/>
            <person name="Paulsen I.T."/>
            <person name="Kolsto A.B."/>
            <person name="Tourasse N.J."/>
            <person name="Ehrlich G.D."/>
            <person name="Boissy R."/>
            <person name="Ivey D.M."/>
            <person name="Li G."/>
            <person name="Xue Y."/>
            <person name="Ma Y."/>
            <person name="Hu F.Z."/>
            <person name="Krulwich T.A."/>
        </authorList>
    </citation>
    <scope>NUCLEOTIDE SEQUENCE [LARGE SCALE GENOMIC DNA]</scope>
    <source>
        <strain evidence="3">ATCC BAA-2126 / JCM 17055 / OF4</strain>
    </source>
</reference>
<keyword evidence="3" id="KW-1185">Reference proteome</keyword>
<dbReference type="Proteomes" id="UP000001544">
    <property type="component" value="Plasmid pBpOF4-01"/>
</dbReference>
<organism evidence="2 3">
    <name type="scientific">Alkalihalophilus pseudofirmus (strain ATCC BAA-2126 / JCM 17055 / OF4)</name>
    <name type="common">Bacillus pseudofirmus</name>
    <dbReference type="NCBI Taxonomy" id="398511"/>
    <lineage>
        <taxon>Bacteria</taxon>
        <taxon>Bacillati</taxon>
        <taxon>Bacillota</taxon>
        <taxon>Bacilli</taxon>
        <taxon>Bacillales</taxon>
        <taxon>Bacillaceae</taxon>
        <taxon>Alkalihalophilus</taxon>
    </lineage>
</organism>
<dbReference type="KEGG" id="bpf:BpOF4_20004"/>
<evidence type="ECO:0000313" key="2">
    <source>
        <dbReference type="EMBL" id="ADC52000.1"/>
    </source>
</evidence>
<dbReference type="HOGENOM" id="CLU_3164800_0_0_9"/>
<accession>D3G0X4</accession>
<keyword evidence="1" id="KW-1133">Transmembrane helix</keyword>
<dbReference type="AlphaFoldDB" id="D3G0X4"/>
<sequence>MLLFIAVGIVLLTHYFDKEKMPKKSIVPASALMFVLLIIVNVIKDLI</sequence>
<keyword evidence="1" id="KW-0472">Membrane</keyword>
<geneLocation type="plasmid" evidence="2 3">
    <name>pBpOF4-01</name>
</geneLocation>